<feature type="transmembrane region" description="Helical" evidence="8">
    <location>
        <begin position="120"/>
        <end position="138"/>
    </location>
</feature>
<feature type="transmembrane region" description="Helical" evidence="8">
    <location>
        <begin position="227"/>
        <end position="251"/>
    </location>
</feature>
<feature type="transmembrane region" description="Helical" evidence="8">
    <location>
        <begin position="377"/>
        <end position="397"/>
    </location>
</feature>
<feature type="compositionally biased region" description="Basic and acidic residues" evidence="7">
    <location>
        <begin position="528"/>
        <end position="545"/>
    </location>
</feature>
<evidence type="ECO:0000256" key="6">
    <source>
        <dbReference type="ARBA" id="ARBA00023136"/>
    </source>
</evidence>
<feature type="region of interest" description="Disordered" evidence="7">
    <location>
        <begin position="480"/>
        <end position="504"/>
    </location>
</feature>
<feature type="compositionally biased region" description="Low complexity" evidence="7">
    <location>
        <begin position="740"/>
        <end position="754"/>
    </location>
</feature>
<dbReference type="Proteomes" id="UP000235965">
    <property type="component" value="Unassembled WGS sequence"/>
</dbReference>
<evidence type="ECO:0000256" key="8">
    <source>
        <dbReference type="SAM" id="Phobius"/>
    </source>
</evidence>
<sequence>MGTNTGTVMTLANSIIGVGVLAMPFCFKQCGIILSILMLLLSSFLSRLACHFLLKAAIMARRRNFEFLAFHTFGPPGKTVVELCIIGFLMGTCIAFFVVVGDLGPAIVAKTLDISNTANLREIVLIGLALFVVLPLGLLRNVDSLSSVCMATIGFYLCLVLKVMAEATPHLVAGDWVDEVSLWRPAGMLQCIPIFSMALFCQTQLFEIYESLPNASLDKMNEVIRAAVNLCTAFYICVGFFGYVAFCTQNFTGNVLMNFTPTLISDIIKMGFVLSVAVSFPLVIFPCRASLYSLLFKRVQMPHHETMSSHIPETRFKCLTISIICVSLTVGLLIPNIELVLGLVGSTIGVLICVMFPAVAFICISTKSTQERLLAQVLVFVGVLILVLGTYATLYAANESGNENKIEAISPQPDHFDNVARMTVIQVNKAVVGDIVAVKPKDGAAEPKQEPLLGNKDTGGQNPQIQQVQQLDLLRKPDVRQEPPVPVEPAAVPSASGPEKKEPKEIIQKIEETALHDSDIKKDVAVAVPEGKKILPDPAADKGKGNNEQVDQDAIKKEDEELAEAEKQAQADNEQKNEELLRKLEKHKEEQKKLLQEQKQILQELKKHKKDMEQAVAKQKNDKVPEGVPDKIQNDAGLKPEGKDNEKNHLHDKKQSVLNNAGPQSGVPLAQSLQNKSNVVNEIQKSRNEIAQPQKNVEKKDAEPQPMKSEPSKKATAGPSYANEIQQGPPNLMLQEMPKAASLNASSSELNGSARQQAQGLKSQDQKLVGVVQQQDGPAPAPKQLLLPLPLAVHNGASKVYKHNEAIVQGNKADTAVDSEKVANQQNGADVDEAKVMRRDILANYENGYKSNTNQDGGIVNSELDTAIKNKNTLSNSVSKDTIYGGKNESHQRLKRDALMEESGMNTFLAASIMNKEKNEQDIQGDASENCAVGEKFNKISEAETLNMAMLSKEKHNIADDQKDKEPPSISDKYLTSPQILAVGTVPYPERRAEIIDSVSDSKANASFTDTNNSGNQKQEGFVSGESKTPAVPDVADVSTSNSIIKTPSHLSEPKLNDNMQLLNEAAISAKDISVVAKPMTRDLKSVSAVQQVHENNERNETKDT</sequence>
<feature type="transmembrane region" description="Helical" evidence="8">
    <location>
        <begin position="80"/>
        <end position="100"/>
    </location>
</feature>
<keyword evidence="4" id="KW-0029">Amino-acid transport</keyword>
<dbReference type="OrthoDB" id="513400at2759"/>
<comment type="caution">
    <text evidence="10">The sequence shown here is derived from an EMBL/GenBank/DDBJ whole genome shotgun (WGS) entry which is preliminary data.</text>
</comment>
<feature type="region of interest" description="Disordered" evidence="7">
    <location>
        <begin position="528"/>
        <end position="769"/>
    </location>
</feature>
<feature type="transmembrane region" description="Helical" evidence="8">
    <location>
        <begin position="7"/>
        <end position="25"/>
    </location>
</feature>
<feature type="region of interest" description="Disordered" evidence="7">
    <location>
        <begin position="1006"/>
        <end position="1034"/>
    </location>
</feature>
<feature type="transmembrane region" description="Helical" evidence="8">
    <location>
        <begin position="271"/>
        <end position="295"/>
    </location>
</feature>
<name>A0A2J7RQ63_9NEOP</name>
<accession>A0A2J7RQ63</accession>
<keyword evidence="5 8" id="KW-1133">Transmembrane helix</keyword>
<feature type="domain" description="Amino acid transporter transmembrane" evidence="9">
    <location>
        <begin position="3"/>
        <end position="393"/>
    </location>
</feature>
<feature type="compositionally biased region" description="Polar residues" evidence="7">
    <location>
        <begin position="671"/>
        <end position="695"/>
    </location>
</feature>
<keyword evidence="3 8" id="KW-0812">Transmembrane</keyword>
<dbReference type="InParanoid" id="A0A2J7RQ63"/>
<dbReference type="EMBL" id="NEVH01001347">
    <property type="protein sequence ID" value="PNF42968.1"/>
    <property type="molecule type" value="Genomic_DNA"/>
</dbReference>
<dbReference type="STRING" id="105785.A0A2J7RQ63"/>
<reference evidence="10 11" key="1">
    <citation type="submission" date="2017-12" db="EMBL/GenBank/DDBJ databases">
        <title>Hemimetabolous genomes reveal molecular basis of termite eusociality.</title>
        <authorList>
            <person name="Harrison M.C."/>
            <person name="Jongepier E."/>
            <person name="Robertson H.M."/>
            <person name="Arning N."/>
            <person name="Bitard-Feildel T."/>
            <person name="Chao H."/>
            <person name="Childers C.P."/>
            <person name="Dinh H."/>
            <person name="Doddapaneni H."/>
            <person name="Dugan S."/>
            <person name="Gowin J."/>
            <person name="Greiner C."/>
            <person name="Han Y."/>
            <person name="Hu H."/>
            <person name="Hughes D.S.T."/>
            <person name="Huylmans A.-K."/>
            <person name="Kemena C."/>
            <person name="Kremer L.P.M."/>
            <person name="Lee S.L."/>
            <person name="Lopez-Ezquerra A."/>
            <person name="Mallet L."/>
            <person name="Monroy-Kuhn J.M."/>
            <person name="Moser A."/>
            <person name="Murali S.C."/>
            <person name="Muzny D.M."/>
            <person name="Otani S."/>
            <person name="Piulachs M.-D."/>
            <person name="Poelchau M."/>
            <person name="Qu J."/>
            <person name="Schaub F."/>
            <person name="Wada-Katsumata A."/>
            <person name="Worley K.C."/>
            <person name="Xie Q."/>
            <person name="Ylla G."/>
            <person name="Poulsen M."/>
            <person name="Gibbs R.A."/>
            <person name="Schal C."/>
            <person name="Richards S."/>
            <person name="Belles X."/>
            <person name="Korb J."/>
            <person name="Bornberg-Bauer E."/>
        </authorList>
    </citation>
    <scope>NUCLEOTIDE SEQUENCE [LARGE SCALE GENOMIC DNA]</scope>
    <source>
        <tissue evidence="10">Whole body</tissue>
    </source>
</reference>
<evidence type="ECO:0000259" key="9">
    <source>
        <dbReference type="Pfam" id="PF01490"/>
    </source>
</evidence>
<feature type="region of interest" description="Disordered" evidence="7">
    <location>
        <begin position="442"/>
        <end position="462"/>
    </location>
</feature>
<keyword evidence="11" id="KW-1185">Reference proteome</keyword>
<evidence type="ECO:0000256" key="4">
    <source>
        <dbReference type="ARBA" id="ARBA00022970"/>
    </source>
</evidence>
<feature type="compositionally biased region" description="Low complexity" evidence="7">
    <location>
        <begin position="488"/>
        <end position="497"/>
    </location>
</feature>
<evidence type="ECO:0000256" key="2">
    <source>
        <dbReference type="ARBA" id="ARBA00022448"/>
    </source>
</evidence>
<keyword evidence="6 8" id="KW-0472">Membrane</keyword>
<feature type="transmembrane region" description="Helical" evidence="8">
    <location>
        <begin position="316"/>
        <end position="334"/>
    </location>
</feature>
<organism evidence="10 11">
    <name type="scientific">Cryptotermes secundus</name>
    <dbReference type="NCBI Taxonomy" id="105785"/>
    <lineage>
        <taxon>Eukaryota</taxon>
        <taxon>Metazoa</taxon>
        <taxon>Ecdysozoa</taxon>
        <taxon>Arthropoda</taxon>
        <taxon>Hexapoda</taxon>
        <taxon>Insecta</taxon>
        <taxon>Pterygota</taxon>
        <taxon>Neoptera</taxon>
        <taxon>Polyneoptera</taxon>
        <taxon>Dictyoptera</taxon>
        <taxon>Blattodea</taxon>
        <taxon>Blattoidea</taxon>
        <taxon>Termitoidae</taxon>
        <taxon>Kalotermitidae</taxon>
        <taxon>Cryptotermitinae</taxon>
        <taxon>Cryptotermes</taxon>
    </lineage>
</organism>
<dbReference type="FunCoup" id="A0A2J7RQ63">
    <property type="interactions" value="60"/>
</dbReference>
<feature type="compositionally biased region" description="Basic and acidic residues" evidence="7">
    <location>
        <begin position="619"/>
        <end position="655"/>
    </location>
</feature>
<feature type="compositionally biased region" description="Polar residues" evidence="7">
    <location>
        <begin position="1006"/>
        <end position="1019"/>
    </location>
</feature>
<dbReference type="GO" id="GO:0015179">
    <property type="term" value="F:L-amino acid transmembrane transporter activity"/>
    <property type="evidence" value="ECO:0007669"/>
    <property type="project" value="TreeGrafter"/>
</dbReference>
<dbReference type="PANTHER" id="PTHR22950">
    <property type="entry name" value="AMINO ACID TRANSPORTER"/>
    <property type="match status" value="1"/>
</dbReference>
<evidence type="ECO:0000256" key="7">
    <source>
        <dbReference type="SAM" id="MobiDB-lite"/>
    </source>
</evidence>
<feature type="transmembrane region" description="Helical" evidence="8">
    <location>
        <begin position="340"/>
        <end position="365"/>
    </location>
</feature>
<evidence type="ECO:0000256" key="1">
    <source>
        <dbReference type="ARBA" id="ARBA00004141"/>
    </source>
</evidence>
<dbReference type="GO" id="GO:0016020">
    <property type="term" value="C:membrane"/>
    <property type="evidence" value="ECO:0007669"/>
    <property type="project" value="UniProtKB-SubCell"/>
</dbReference>
<proteinExistence type="predicted"/>
<protein>
    <recommendedName>
        <fullName evidence="9">Amino acid transporter transmembrane domain-containing protein</fullName>
    </recommendedName>
</protein>
<feature type="compositionally biased region" description="Basic and acidic residues" evidence="7">
    <location>
        <begin position="553"/>
        <end position="596"/>
    </location>
</feature>
<dbReference type="AlphaFoldDB" id="A0A2J7RQ63"/>
<evidence type="ECO:0000313" key="10">
    <source>
        <dbReference type="EMBL" id="PNF42968.1"/>
    </source>
</evidence>
<evidence type="ECO:0000256" key="3">
    <source>
        <dbReference type="ARBA" id="ARBA00022692"/>
    </source>
</evidence>
<feature type="transmembrane region" description="Helical" evidence="8">
    <location>
        <begin position="31"/>
        <end position="54"/>
    </location>
</feature>
<evidence type="ECO:0000313" key="11">
    <source>
        <dbReference type="Proteomes" id="UP000235965"/>
    </source>
</evidence>
<keyword evidence="2" id="KW-0813">Transport</keyword>
<dbReference type="Pfam" id="PF01490">
    <property type="entry name" value="Aa_trans"/>
    <property type="match status" value="1"/>
</dbReference>
<dbReference type="PANTHER" id="PTHR22950:SF646">
    <property type="entry name" value="SODIUM-COUPLED NEUTRAL AMINO ACID TRANSPORTER 10-RELATED"/>
    <property type="match status" value="1"/>
</dbReference>
<evidence type="ECO:0000256" key="5">
    <source>
        <dbReference type="ARBA" id="ARBA00022989"/>
    </source>
</evidence>
<dbReference type="InterPro" id="IPR013057">
    <property type="entry name" value="AA_transpt_TM"/>
</dbReference>
<gene>
    <name evidence="10" type="ORF">B7P43_G11343</name>
</gene>
<comment type="subcellular location">
    <subcellularLocation>
        <location evidence="1">Membrane</location>
        <topology evidence="1">Multi-pass membrane protein</topology>
    </subcellularLocation>
</comment>